<dbReference type="EMBL" id="FMYI01000008">
    <property type="protein sequence ID" value="SDC42318.1"/>
    <property type="molecule type" value="Genomic_DNA"/>
</dbReference>
<dbReference type="Proteomes" id="UP000242949">
    <property type="component" value="Unassembled WGS sequence"/>
</dbReference>
<evidence type="ECO:0000313" key="1">
    <source>
        <dbReference type="EMBL" id="SDC42318.1"/>
    </source>
</evidence>
<evidence type="ECO:0008006" key="3">
    <source>
        <dbReference type="Google" id="ProtNLM"/>
    </source>
</evidence>
<proteinExistence type="predicted"/>
<accession>A0A1G6LGA9</accession>
<reference evidence="2" key="1">
    <citation type="submission" date="2016-09" db="EMBL/GenBank/DDBJ databases">
        <authorList>
            <person name="Varghese N."/>
            <person name="Submissions S."/>
        </authorList>
    </citation>
    <scope>NUCLEOTIDE SEQUENCE [LARGE SCALE GENOMIC DNA]</scope>
    <source>
        <strain evidence="2">S5</strain>
    </source>
</reference>
<dbReference type="InterPro" id="IPR025394">
    <property type="entry name" value="DUF4127"/>
</dbReference>
<dbReference type="STRING" id="1612202.SAMN05421734_10874"/>
<gene>
    <name evidence="1" type="ORF">SAMN05421734_10874</name>
</gene>
<evidence type="ECO:0000313" key="2">
    <source>
        <dbReference type="Proteomes" id="UP000242949"/>
    </source>
</evidence>
<dbReference type="RefSeq" id="WP_090796468.1">
    <property type="nucleotide sequence ID" value="NZ_FMYI01000008.1"/>
</dbReference>
<protein>
    <recommendedName>
        <fullName evidence="3">DUF4127 family protein</fullName>
    </recommendedName>
</protein>
<dbReference type="Pfam" id="PF13552">
    <property type="entry name" value="DUF4127"/>
    <property type="match status" value="1"/>
</dbReference>
<name>A0A1G6LGA9_9BACI</name>
<dbReference type="OrthoDB" id="9789552at2"/>
<sequence>MRCAYVPIDERPCNTRLIDQLVATNDQLDILTVEKSMLGYKKKRANTQKIWDWLFQIEQVDGMVLSAEMLLYGGLIPSRIHELSEEDQDQFEKNMRRLKEKNPHTKMYASSIIMRTPQYSSSDEEPDYYADFGYELFTRAYLQDKKNREYLTTEEIDQLDEFVRKLPEDIVSDYESRRAFNSSVNELMLTLLAEGIIDTLVIPQDDSAEYGYTAIDQKKVLRKIAELNLESQVLMYPGSDEVGSTLVTRFFNDQSKQTPTVAVEWSSTLGPSLIPMYEDRPFNETLKRHIRAIGAKQIDDKPQADIVLFYNVPGKNMQESWDQFTAKDPTYDAFREMVTFVDRIEEAIESGYRVAIADCAYSNGGDYVLLKLLDERCLIPKVVSYKGWNTNANTLGTTLAQGILATQTQSRAIDQNLYYHVLDDFLYQAIIRKDITDHVLPQCQLTYFDLKDHKRMINQMIDQRLVEEHKKYLPNHYKATKAYKVTSDSPWNRMFEVDFMITDTNERSGGVE</sequence>
<dbReference type="AlphaFoldDB" id="A0A1G6LGA9"/>
<keyword evidence="2" id="KW-1185">Reference proteome</keyword>
<organism evidence="1 2">
    <name type="scientific">Pelagirhabdus alkalitolerans</name>
    <dbReference type="NCBI Taxonomy" id="1612202"/>
    <lineage>
        <taxon>Bacteria</taxon>
        <taxon>Bacillati</taxon>
        <taxon>Bacillota</taxon>
        <taxon>Bacilli</taxon>
        <taxon>Bacillales</taxon>
        <taxon>Bacillaceae</taxon>
        <taxon>Pelagirhabdus</taxon>
    </lineage>
</organism>